<evidence type="ECO:0000256" key="4">
    <source>
        <dbReference type="ARBA" id="ARBA00023002"/>
    </source>
</evidence>
<evidence type="ECO:0000256" key="3">
    <source>
        <dbReference type="ARBA" id="ARBA00022827"/>
    </source>
</evidence>
<evidence type="ECO:0000256" key="2">
    <source>
        <dbReference type="ARBA" id="ARBA00022630"/>
    </source>
</evidence>
<keyword evidence="3" id="KW-0274">FAD</keyword>
<dbReference type="GO" id="GO:0016491">
    <property type="term" value="F:oxidoreductase activity"/>
    <property type="evidence" value="ECO:0007669"/>
    <property type="project" value="UniProtKB-KW"/>
</dbReference>
<evidence type="ECO:0000259" key="5">
    <source>
        <dbReference type="PROSITE" id="PS51387"/>
    </source>
</evidence>
<proteinExistence type="inferred from homology"/>
<name>A0A6A5QV72_AMPQU</name>
<dbReference type="PANTHER" id="PTHR42973:SF54">
    <property type="entry name" value="FAD-BINDING PCMH-TYPE DOMAIN-CONTAINING PROTEIN"/>
    <property type="match status" value="1"/>
</dbReference>
<feature type="domain" description="FAD-binding PCMH-type" evidence="5">
    <location>
        <begin position="1"/>
        <end position="115"/>
    </location>
</feature>
<dbReference type="SUPFAM" id="SSF56176">
    <property type="entry name" value="FAD-binding/transporter-associated domain-like"/>
    <property type="match status" value="1"/>
</dbReference>
<evidence type="ECO:0000256" key="1">
    <source>
        <dbReference type="ARBA" id="ARBA00005466"/>
    </source>
</evidence>
<comment type="similarity">
    <text evidence="1">Belongs to the oxygen-dependent FAD-linked oxidoreductase family.</text>
</comment>
<accession>A0A6A5QV72</accession>
<dbReference type="InterPro" id="IPR012951">
    <property type="entry name" value="BBE"/>
</dbReference>
<sequence>MNTTVYDKPKGIVSIGPGMRSGRIYDEIMDDGIVVTAGRISSVGAAGFIAGGGISYHWPSHGWGCDNVINFEMILANGTIVNANEQQNRDLWVAQRGSSGNFGLITRYDMRAIPYANPKVPLIWAGAIEYDWSAKEEFVNRWVAFTKRHALDMNSSSMLQFQYDTTSDKWQLATILSNTANMANATTLQPMISMDKQLGNGLRSDTMGNFTREFFTDANDKYHIWFTSTYTVDPNFILYTQEQHQLLVQQLRAALPPGTHFTSLTTHHAITPTAVSHSKGTNVLGLETRVANDTVGHLFLIWVQLETAHHEAIALPIVQAWHKILEHEGSARNINWNWAYLNYAHGLQDPVSMYGEENVRKLRKASNKYDPQGVFQRLRGSGFKIPVK</sequence>
<evidence type="ECO:0000313" key="6">
    <source>
        <dbReference type="EMBL" id="KAF1919312.1"/>
    </source>
</evidence>
<dbReference type="InterPro" id="IPR016166">
    <property type="entry name" value="FAD-bd_PCMH"/>
</dbReference>
<dbReference type="InterPro" id="IPR016169">
    <property type="entry name" value="FAD-bd_PCMH_sub2"/>
</dbReference>
<dbReference type="OrthoDB" id="2151789at2759"/>
<dbReference type="Pfam" id="PF01565">
    <property type="entry name" value="FAD_binding_4"/>
    <property type="match status" value="1"/>
</dbReference>
<evidence type="ECO:0000313" key="7">
    <source>
        <dbReference type="Proteomes" id="UP000800096"/>
    </source>
</evidence>
<organism evidence="6 7">
    <name type="scientific">Ampelomyces quisqualis</name>
    <name type="common">Powdery mildew agent</name>
    <dbReference type="NCBI Taxonomy" id="50730"/>
    <lineage>
        <taxon>Eukaryota</taxon>
        <taxon>Fungi</taxon>
        <taxon>Dikarya</taxon>
        <taxon>Ascomycota</taxon>
        <taxon>Pezizomycotina</taxon>
        <taxon>Dothideomycetes</taxon>
        <taxon>Pleosporomycetidae</taxon>
        <taxon>Pleosporales</taxon>
        <taxon>Pleosporineae</taxon>
        <taxon>Phaeosphaeriaceae</taxon>
        <taxon>Ampelomyces</taxon>
    </lineage>
</organism>
<dbReference type="EMBL" id="ML979133">
    <property type="protein sequence ID" value="KAF1919312.1"/>
    <property type="molecule type" value="Genomic_DNA"/>
</dbReference>
<dbReference type="InterPro" id="IPR036318">
    <property type="entry name" value="FAD-bd_PCMH-like_sf"/>
</dbReference>
<keyword evidence="7" id="KW-1185">Reference proteome</keyword>
<dbReference type="PROSITE" id="PS51387">
    <property type="entry name" value="FAD_PCMH"/>
    <property type="match status" value="1"/>
</dbReference>
<dbReference type="Gene3D" id="3.30.465.10">
    <property type="match status" value="1"/>
</dbReference>
<reference evidence="6" key="1">
    <citation type="journal article" date="2020" name="Stud. Mycol.">
        <title>101 Dothideomycetes genomes: a test case for predicting lifestyles and emergence of pathogens.</title>
        <authorList>
            <person name="Haridas S."/>
            <person name="Albert R."/>
            <person name="Binder M."/>
            <person name="Bloem J."/>
            <person name="Labutti K."/>
            <person name="Salamov A."/>
            <person name="Andreopoulos B."/>
            <person name="Baker S."/>
            <person name="Barry K."/>
            <person name="Bills G."/>
            <person name="Bluhm B."/>
            <person name="Cannon C."/>
            <person name="Castanera R."/>
            <person name="Culley D."/>
            <person name="Daum C."/>
            <person name="Ezra D."/>
            <person name="Gonzalez J."/>
            <person name="Henrissat B."/>
            <person name="Kuo A."/>
            <person name="Liang C."/>
            <person name="Lipzen A."/>
            <person name="Lutzoni F."/>
            <person name="Magnuson J."/>
            <person name="Mondo S."/>
            <person name="Nolan M."/>
            <person name="Ohm R."/>
            <person name="Pangilinan J."/>
            <person name="Park H.-J."/>
            <person name="Ramirez L."/>
            <person name="Alfaro M."/>
            <person name="Sun H."/>
            <person name="Tritt A."/>
            <person name="Yoshinaga Y."/>
            <person name="Zwiers L.-H."/>
            <person name="Turgeon B."/>
            <person name="Goodwin S."/>
            <person name="Spatafora J."/>
            <person name="Crous P."/>
            <person name="Grigoriev I."/>
        </authorList>
    </citation>
    <scope>NUCLEOTIDE SEQUENCE</scope>
    <source>
        <strain evidence="6">HMLAC05119</strain>
    </source>
</reference>
<keyword evidence="4" id="KW-0560">Oxidoreductase</keyword>
<dbReference type="GO" id="GO:0071949">
    <property type="term" value="F:FAD binding"/>
    <property type="evidence" value="ECO:0007669"/>
    <property type="project" value="InterPro"/>
</dbReference>
<dbReference type="InterPro" id="IPR006094">
    <property type="entry name" value="Oxid_FAD_bind_N"/>
</dbReference>
<keyword evidence="2" id="KW-0285">Flavoprotein</keyword>
<gene>
    <name evidence="6" type="ORF">BDU57DRAFT_512345</name>
</gene>
<dbReference type="Pfam" id="PF08031">
    <property type="entry name" value="BBE"/>
    <property type="match status" value="1"/>
</dbReference>
<dbReference type="InterPro" id="IPR050416">
    <property type="entry name" value="FAD-linked_Oxidoreductase"/>
</dbReference>
<dbReference type="PANTHER" id="PTHR42973">
    <property type="entry name" value="BINDING OXIDOREDUCTASE, PUTATIVE (AFU_ORTHOLOGUE AFUA_1G17690)-RELATED"/>
    <property type="match status" value="1"/>
</dbReference>
<dbReference type="Gene3D" id="3.40.462.20">
    <property type="match status" value="1"/>
</dbReference>
<dbReference type="AlphaFoldDB" id="A0A6A5QV72"/>
<dbReference type="Proteomes" id="UP000800096">
    <property type="component" value="Unassembled WGS sequence"/>
</dbReference>
<protein>
    <recommendedName>
        <fullName evidence="5">FAD-binding PCMH-type domain-containing protein</fullName>
    </recommendedName>
</protein>